<feature type="domain" description="FAD-binding" evidence="2">
    <location>
        <begin position="96"/>
        <end position="424"/>
    </location>
</feature>
<keyword evidence="4" id="KW-1185">Reference proteome</keyword>
<dbReference type="Proteomes" id="UP000320888">
    <property type="component" value="Unassembled WGS sequence"/>
</dbReference>
<sequence>MSGRSATGVTPGGAGPPRAREAVRPPFGFGLVHGRLLGRGGRRAAPGTPGGGGSVPPGAPRPPGRRAHLRRKRLPMNTPSGTSSGGLHFTHPYLAVVMGGGVAGMLAAAALSGHADVVVVEEETVSQGPASRRALPHPRQAPLLTTEVAETIEELLPGVTGRLLEVGARRLPPAADLAPTASRIRRRTPPGALLSSSHDLLERVFREQVLTLPGVTLLDGAEAESLTGTPEDVTGVRIRETLSGEARRLDADLVVDATGRRSRTPERLVALGLPEVRQVVVDDGFTCATRVFRAPSGSDPTVLSAGRDAAGHALGRYASLIPIEDGCWLVTLAGAPGEEPSHTADRFVPFAREVGDGSIGELLADAEPLSEVRLSRHATSHRRWYEELASWPTGFVVLGDAVASLPPAYGQGLSVTAHAAVALRDGLGRHGLDDPALARGLQRTVGRLVDAPWALATGQDMRRAGGTGTRPSAVARLARGSVHRMLRSATNRSAPHGGHPDLTPPATLGTRPGRSPLPGGRLPVVSPRPLITPPTPASL</sequence>
<dbReference type="EMBL" id="VKLS01000191">
    <property type="protein sequence ID" value="TSB38849.1"/>
    <property type="molecule type" value="Genomic_DNA"/>
</dbReference>
<evidence type="ECO:0000313" key="4">
    <source>
        <dbReference type="Proteomes" id="UP000320888"/>
    </source>
</evidence>
<feature type="region of interest" description="Disordered" evidence="1">
    <location>
        <begin position="1"/>
        <end position="86"/>
    </location>
</feature>
<dbReference type="InterPro" id="IPR002938">
    <property type="entry name" value="FAD-bd"/>
</dbReference>
<dbReference type="Pfam" id="PF01494">
    <property type="entry name" value="FAD_binding_3"/>
    <property type="match status" value="1"/>
</dbReference>
<reference evidence="3 4" key="1">
    <citation type="submission" date="2019-07" db="EMBL/GenBank/DDBJ databases">
        <title>Draft genome for Streptomyces benahoarensis MZ03-48.</title>
        <authorList>
            <person name="Gonzalez-Pimentel J.L."/>
        </authorList>
    </citation>
    <scope>NUCLEOTIDE SEQUENCE [LARGE SCALE GENOMIC DNA]</scope>
    <source>
        <strain evidence="3 4">MZ03-48</strain>
    </source>
</reference>
<evidence type="ECO:0000313" key="3">
    <source>
        <dbReference type="EMBL" id="TSB38849.1"/>
    </source>
</evidence>
<feature type="non-terminal residue" evidence="3">
    <location>
        <position position="539"/>
    </location>
</feature>
<proteinExistence type="predicted"/>
<evidence type="ECO:0000256" key="1">
    <source>
        <dbReference type="SAM" id="MobiDB-lite"/>
    </source>
</evidence>
<feature type="compositionally biased region" description="Pro residues" evidence="1">
    <location>
        <begin position="530"/>
        <end position="539"/>
    </location>
</feature>
<accession>A0A553ZBP1</accession>
<organism evidence="3 4">
    <name type="scientific">Streptomyces benahoarensis</name>
    <dbReference type="NCBI Taxonomy" id="2595054"/>
    <lineage>
        <taxon>Bacteria</taxon>
        <taxon>Bacillati</taxon>
        <taxon>Actinomycetota</taxon>
        <taxon>Actinomycetes</taxon>
        <taxon>Kitasatosporales</taxon>
        <taxon>Streptomycetaceae</taxon>
        <taxon>Streptomyces</taxon>
    </lineage>
</organism>
<evidence type="ECO:0000259" key="2">
    <source>
        <dbReference type="Pfam" id="PF01494"/>
    </source>
</evidence>
<comment type="caution">
    <text evidence="3">The sequence shown here is derived from an EMBL/GenBank/DDBJ whole genome shotgun (WGS) entry which is preliminary data.</text>
</comment>
<protein>
    <submittedName>
        <fullName evidence="3">FAD-dependent oxidoreductase</fullName>
    </submittedName>
</protein>
<feature type="compositionally biased region" description="Basic residues" evidence="1">
    <location>
        <begin position="63"/>
        <end position="74"/>
    </location>
</feature>
<name>A0A553ZBP1_9ACTN</name>
<feature type="compositionally biased region" description="Low complexity" evidence="1">
    <location>
        <begin position="508"/>
        <end position="523"/>
    </location>
</feature>
<dbReference type="SUPFAM" id="SSF51905">
    <property type="entry name" value="FAD/NAD(P)-binding domain"/>
    <property type="match status" value="1"/>
</dbReference>
<dbReference type="InterPro" id="IPR036188">
    <property type="entry name" value="FAD/NAD-bd_sf"/>
</dbReference>
<dbReference type="GO" id="GO:0071949">
    <property type="term" value="F:FAD binding"/>
    <property type="evidence" value="ECO:0007669"/>
    <property type="project" value="InterPro"/>
</dbReference>
<dbReference type="Gene3D" id="3.50.50.60">
    <property type="entry name" value="FAD/NAD(P)-binding domain"/>
    <property type="match status" value="1"/>
</dbReference>
<dbReference type="AlphaFoldDB" id="A0A553ZBP1"/>
<feature type="region of interest" description="Disordered" evidence="1">
    <location>
        <begin position="490"/>
        <end position="539"/>
    </location>
</feature>
<dbReference type="PANTHER" id="PTHR43422:SF3">
    <property type="entry name" value="THIAMINE THIAZOLE SYNTHASE"/>
    <property type="match status" value="1"/>
</dbReference>
<gene>
    <name evidence="3" type="ORF">FNZ23_16395</name>
</gene>
<dbReference type="PANTHER" id="PTHR43422">
    <property type="entry name" value="THIAMINE THIAZOLE SYNTHASE"/>
    <property type="match status" value="1"/>
</dbReference>